<organism evidence="2 3">
    <name type="scientific">Protomyces lactucae-debilis</name>
    <dbReference type="NCBI Taxonomy" id="2754530"/>
    <lineage>
        <taxon>Eukaryota</taxon>
        <taxon>Fungi</taxon>
        <taxon>Dikarya</taxon>
        <taxon>Ascomycota</taxon>
        <taxon>Taphrinomycotina</taxon>
        <taxon>Taphrinomycetes</taxon>
        <taxon>Taphrinales</taxon>
        <taxon>Protomycetaceae</taxon>
        <taxon>Protomyces</taxon>
    </lineage>
</organism>
<name>A0A1Y2FNB9_PROLT</name>
<reference evidence="2 3" key="1">
    <citation type="submission" date="2016-07" db="EMBL/GenBank/DDBJ databases">
        <title>Pervasive Adenine N6-methylation of Active Genes in Fungi.</title>
        <authorList>
            <consortium name="DOE Joint Genome Institute"/>
            <person name="Mondo S.J."/>
            <person name="Dannebaum R.O."/>
            <person name="Kuo R.C."/>
            <person name="Labutti K."/>
            <person name="Haridas S."/>
            <person name="Kuo A."/>
            <person name="Salamov A."/>
            <person name="Ahrendt S.R."/>
            <person name="Lipzen A."/>
            <person name="Sullivan W."/>
            <person name="Andreopoulos W.B."/>
            <person name="Clum A."/>
            <person name="Lindquist E."/>
            <person name="Daum C."/>
            <person name="Ramamoorthy G.K."/>
            <person name="Gryganskyi A."/>
            <person name="Culley D."/>
            <person name="Magnuson J.K."/>
            <person name="James T.Y."/>
            <person name="O'Malley M.A."/>
            <person name="Stajich J.E."/>
            <person name="Spatafora J.W."/>
            <person name="Visel A."/>
            <person name="Grigoriev I.V."/>
        </authorList>
    </citation>
    <scope>NUCLEOTIDE SEQUENCE [LARGE SCALE GENOMIC DNA]</scope>
    <source>
        <strain evidence="2 3">12-1054</strain>
    </source>
</reference>
<keyword evidence="3" id="KW-1185">Reference proteome</keyword>
<dbReference type="Pfam" id="PF12660">
    <property type="entry name" value="zf-TFIIIC"/>
    <property type="match status" value="1"/>
</dbReference>
<dbReference type="Proteomes" id="UP000193685">
    <property type="component" value="Unassembled WGS sequence"/>
</dbReference>
<proteinExistence type="predicted"/>
<accession>A0A1Y2FNB9</accession>
<protein>
    <recommendedName>
        <fullName evidence="1">Transcription factor IIIC putative zinc-finger domain-containing protein</fullName>
    </recommendedName>
</protein>
<sequence length="652" mass="72618">MQCSTEDVHSLTEENPGVGTQLCWSSSRLTRDQLPMLAIRTSCHRTAIYRPTLDPNKHAWLLTHLPYKLGLERADCSLKHVDDAQTIKELRHMCITWLPQTPTGHHFFVAGTQLGELLFHRITHEECHVPYRIKVSDAALAQVHATSWHSDVLHLAAVDAKGDVFVTTFDTSLAVQCVLSRPVIRAASNDAVCNNARICVFADQIVVVCAYPGIMTIISVSLPSMAIKKQDVPLGFLDQTVGLLLYIDDLELKLLALGFNGSYLALRFNQDMSYQPDSYLSGTMDAFITQQLDRLESTRKPSLRFFGISSSPGDLLASIAFEAFAGNQPRYLILSQQQTSVHILRLKDARKGLTQIVSSYLNDSMSTSVEQLKNLAAWSRVELMPLVQEQMDTTPSGSLQTMLFKNPAHNAKRLQCLTLHQASSSTAETRPYTDVTLLHCLLTAITQNTTCRLDTDSLDMLMRFARFICLYRSIDSMLLGSALTIIKRLQGENQDVKWLQICYDHAIKSPGTTLPDAKQIPPVDSCVICNEPVLDEDSTQYAHCARGHVWQRCTITLAPIMVEDIRSCPNCNVHALVVPEVGRDNETLFRSLLSSCPLCPHCSSKWRHRQPELGIIERDPRGVVNEQPEPPELPPEVVKKLAAEAAKTPAAT</sequence>
<evidence type="ECO:0000313" key="2">
    <source>
        <dbReference type="EMBL" id="ORY85429.1"/>
    </source>
</evidence>
<evidence type="ECO:0000313" key="3">
    <source>
        <dbReference type="Proteomes" id="UP000193685"/>
    </source>
</evidence>
<comment type="caution">
    <text evidence="2">The sequence shown here is derived from an EMBL/GenBank/DDBJ whole genome shotgun (WGS) entry which is preliminary data.</text>
</comment>
<dbReference type="RefSeq" id="XP_040726911.1">
    <property type="nucleotide sequence ID" value="XM_040866533.1"/>
</dbReference>
<evidence type="ECO:0000259" key="1">
    <source>
        <dbReference type="Pfam" id="PF12660"/>
    </source>
</evidence>
<feature type="domain" description="Transcription factor IIIC putative zinc-finger" evidence="1">
    <location>
        <begin position="523"/>
        <end position="605"/>
    </location>
</feature>
<dbReference type="STRING" id="56484.A0A1Y2FNB9"/>
<dbReference type="InterPro" id="IPR024764">
    <property type="entry name" value="TFIIIC_Znf"/>
</dbReference>
<dbReference type="EMBL" id="MCFI01000004">
    <property type="protein sequence ID" value="ORY85429.1"/>
    <property type="molecule type" value="Genomic_DNA"/>
</dbReference>
<dbReference type="GeneID" id="63783132"/>
<dbReference type="AlphaFoldDB" id="A0A1Y2FNB9"/>
<dbReference type="OrthoDB" id="6021743at2759"/>
<gene>
    <name evidence="2" type="ORF">BCR37DRAFT_237346</name>
</gene>